<dbReference type="InterPro" id="IPR003439">
    <property type="entry name" value="ABC_transporter-like_ATP-bd"/>
</dbReference>
<protein>
    <recommendedName>
        <fullName evidence="31">ATP-binding cassette sub-family B member 6</fullName>
        <ecNumber evidence="30">7.6.2.5</ecNumber>
    </recommendedName>
    <alternativeName>
        <fullName evidence="32">ABC-type heme transporter ABCB6</fullName>
    </alternativeName>
</protein>
<dbReference type="InterPro" id="IPR039421">
    <property type="entry name" value="Type_1_exporter"/>
</dbReference>
<proteinExistence type="inferred from homology"/>
<dbReference type="SUPFAM" id="SSF52540">
    <property type="entry name" value="P-loop containing nucleoside triphosphate hydrolases"/>
    <property type="match status" value="1"/>
</dbReference>
<evidence type="ECO:0000256" key="37">
    <source>
        <dbReference type="ARBA" id="ARBA00048455"/>
    </source>
</evidence>
<comment type="subcellular location">
    <subcellularLocation>
        <location evidence="8">Cell membrane</location>
        <topology evidence="8">Multi-pass membrane protein</topology>
    </subcellularLocation>
    <subcellularLocation>
        <location evidence="1">Early endosome membrane</location>
    </subcellularLocation>
    <subcellularLocation>
        <location evidence="6">Endoplasmic reticulum membrane</location>
        <topology evidence="6">Multi-pass membrane protein</topology>
    </subcellularLocation>
    <subcellularLocation>
        <location evidence="3">Endosome membrane</location>
        <topology evidence="3">Multi-pass membrane protein</topology>
    </subcellularLocation>
    <subcellularLocation>
        <location evidence="2">Endosome</location>
        <location evidence="2">Multivesicular body membrane</location>
    </subcellularLocation>
    <subcellularLocation>
        <location evidence="9">Golgi apparatus membrane</location>
        <topology evidence="9">Multi-pass membrane protein</topology>
    </subcellularLocation>
    <subcellularLocation>
        <location evidence="5">Late endosome membrane</location>
    </subcellularLocation>
    <subcellularLocation>
        <location evidence="10">Lysosome membrane</location>
    </subcellularLocation>
    <subcellularLocation>
        <location evidence="28">Melanosome membrane</location>
    </subcellularLocation>
    <subcellularLocation>
        <location evidence="4">Mitochondrion outer membrane</location>
        <topology evidence="4">Multi-pass membrane protein</topology>
    </subcellularLocation>
    <subcellularLocation>
        <location evidence="7">Secreted</location>
        <location evidence="7">Extracellular exosome</location>
    </subcellularLocation>
</comment>
<evidence type="ECO:0000256" key="22">
    <source>
        <dbReference type="ARBA" id="ARBA00022989"/>
    </source>
</evidence>
<evidence type="ECO:0000256" key="27">
    <source>
        <dbReference type="ARBA" id="ARBA00023228"/>
    </source>
</evidence>
<evidence type="ECO:0000256" key="7">
    <source>
        <dbReference type="ARBA" id="ARBA00004550"/>
    </source>
</evidence>
<organism evidence="45 46">
    <name type="scientific">Rhizopus oryzae</name>
    <name type="common">Mucormycosis agent</name>
    <name type="synonym">Rhizopus arrhizus var. delemar</name>
    <dbReference type="NCBI Taxonomy" id="64495"/>
    <lineage>
        <taxon>Eukaryota</taxon>
        <taxon>Fungi</taxon>
        <taxon>Fungi incertae sedis</taxon>
        <taxon>Mucoromycota</taxon>
        <taxon>Mucoromycotina</taxon>
        <taxon>Mucoromycetes</taxon>
        <taxon>Mucorales</taxon>
        <taxon>Mucorineae</taxon>
        <taxon>Rhizopodaceae</taxon>
        <taxon>Rhizopus</taxon>
    </lineage>
</organism>
<dbReference type="SUPFAM" id="SSF90123">
    <property type="entry name" value="ABC transporter transmembrane region"/>
    <property type="match status" value="1"/>
</dbReference>
<evidence type="ECO:0000256" key="15">
    <source>
        <dbReference type="ARBA" id="ARBA00022692"/>
    </source>
</evidence>
<evidence type="ECO:0000256" key="9">
    <source>
        <dbReference type="ARBA" id="ARBA00004653"/>
    </source>
</evidence>
<dbReference type="GO" id="GO:0005741">
    <property type="term" value="C:mitochondrial outer membrane"/>
    <property type="evidence" value="ECO:0007669"/>
    <property type="project" value="UniProtKB-SubCell"/>
</dbReference>
<dbReference type="PROSITE" id="PS50929">
    <property type="entry name" value="ABC_TM1F"/>
    <property type="match status" value="1"/>
</dbReference>
<dbReference type="Gene3D" id="3.40.50.300">
    <property type="entry name" value="P-loop containing nucleotide triphosphate hydrolases"/>
    <property type="match status" value="1"/>
</dbReference>
<keyword evidence="27" id="KW-0458">Lysosome</keyword>
<evidence type="ECO:0000256" key="36">
    <source>
        <dbReference type="ARBA" id="ARBA00048309"/>
    </source>
</evidence>
<evidence type="ECO:0000256" key="19">
    <source>
        <dbReference type="ARBA" id="ARBA00022824"/>
    </source>
</evidence>
<evidence type="ECO:0000256" key="11">
    <source>
        <dbReference type="ARBA" id="ARBA00011738"/>
    </source>
</evidence>
<keyword evidence="23" id="KW-0333">Golgi apparatus</keyword>
<evidence type="ECO:0000256" key="3">
    <source>
        <dbReference type="ARBA" id="ARBA00004337"/>
    </source>
</evidence>
<evidence type="ECO:0000256" key="18">
    <source>
        <dbReference type="ARBA" id="ARBA00022787"/>
    </source>
</evidence>
<evidence type="ECO:0000256" key="1">
    <source>
        <dbReference type="ARBA" id="ARBA00004146"/>
    </source>
</evidence>
<name>A0A9P6YLS6_RHIOR</name>
<dbReference type="EC" id="7.6.2.5" evidence="30"/>
<dbReference type="CDD" id="cd18581">
    <property type="entry name" value="ABC_6TM_ABCB6"/>
    <property type="match status" value="1"/>
</dbReference>
<dbReference type="OrthoDB" id="6500128at2759"/>
<dbReference type="PROSITE" id="PS00211">
    <property type="entry name" value="ABC_TRANSPORTER_1"/>
    <property type="match status" value="1"/>
</dbReference>
<gene>
    <name evidence="45" type="ORF">G6F51_001737</name>
</gene>
<dbReference type="Gene3D" id="1.20.1560.10">
    <property type="entry name" value="ABC transporter type 1, transmembrane domain"/>
    <property type="match status" value="1"/>
</dbReference>
<dbReference type="GO" id="GO:0005789">
    <property type="term" value="C:endoplasmic reticulum membrane"/>
    <property type="evidence" value="ECO:0007669"/>
    <property type="project" value="UniProtKB-SubCell"/>
</dbReference>
<comment type="catalytic activity">
    <reaction evidence="38">
        <text>uroporphyrin III(in) + ATP + H2O = uroporphyrin III(out) + ADP + phosphate + H(+)</text>
        <dbReference type="Rhea" id="RHEA:66776"/>
        <dbReference type="ChEBI" id="CHEBI:15377"/>
        <dbReference type="ChEBI" id="CHEBI:15378"/>
        <dbReference type="ChEBI" id="CHEBI:30616"/>
        <dbReference type="ChEBI" id="CHEBI:43474"/>
        <dbReference type="ChEBI" id="CHEBI:167479"/>
        <dbReference type="ChEBI" id="CHEBI:456216"/>
    </reaction>
    <physiologicalReaction direction="left-to-right" evidence="38">
        <dbReference type="Rhea" id="RHEA:66777"/>
    </physiologicalReaction>
</comment>
<keyword evidence="19" id="KW-0256">Endoplasmic reticulum</keyword>
<dbReference type="PANTHER" id="PTHR24221:SF654">
    <property type="entry name" value="ATP-BINDING CASSETTE SUB-FAMILY B MEMBER 6"/>
    <property type="match status" value="1"/>
</dbReference>
<feature type="transmembrane region" description="Helical" evidence="42">
    <location>
        <begin position="221"/>
        <end position="242"/>
    </location>
</feature>
<evidence type="ECO:0000256" key="42">
    <source>
        <dbReference type="SAM" id="Phobius"/>
    </source>
</evidence>
<evidence type="ECO:0000256" key="6">
    <source>
        <dbReference type="ARBA" id="ARBA00004477"/>
    </source>
</evidence>
<evidence type="ECO:0000256" key="4">
    <source>
        <dbReference type="ARBA" id="ARBA00004374"/>
    </source>
</evidence>
<dbReference type="InterPro" id="IPR032410">
    <property type="entry name" value="ABCB6_N"/>
</dbReference>
<dbReference type="GO" id="GO:0020037">
    <property type="term" value="F:heme binding"/>
    <property type="evidence" value="ECO:0007669"/>
    <property type="project" value="TreeGrafter"/>
</dbReference>
<evidence type="ECO:0000256" key="20">
    <source>
        <dbReference type="ARBA" id="ARBA00022840"/>
    </source>
</evidence>
<comment type="catalytic activity">
    <reaction evidence="35">
        <text>uroporphyrin I(in) + ATP + H2O = uroporphyrin I(out) + ADP + phosphate + H(+)</text>
        <dbReference type="Rhea" id="RHEA:66772"/>
        <dbReference type="ChEBI" id="CHEBI:15377"/>
        <dbReference type="ChEBI" id="CHEBI:15378"/>
        <dbReference type="ChEBI" id="CHEBI:30616"/>
        <dbReference type="ChEBI" id="CHEBI:43474"/>
        <dbReference type="ChEBI" id="CHEBI:167480"/>
        <dbReference type="ChEBI" id="CHEBI:456216"/>
    </reaction>
    <physiologicalReaction direction="left-to-right" evidence="35">
        <dbReference type="Rhea" id="RHEA:66773"/>
    </physiologicalReaction>
</comment>
<dbReference type="GO" id="GO:0016887">
    <property type="term" value="F:ATP hydrolysis activity"/>
    <property type="evidence" value="ECO:0007669"/>
    <property type="project" value="InterPro"/>
</dbReference>
<keyword evidence="25 42" id="KW-0472">Membrane</keyword>
<dbReference type="CDD" id="cd03253">
    <property type="entry name" value="ABCC_ATM1_transporter"/>
    <property type="match status" value="1"/>
</dbReference>
<dbReference type="InterPro" id="IPR017871">
    <property type="entry name" value="ABC_transporter-like_CS"/>
</dbReference>
<dbReference type="FunFam" id="3.40.50.300:FF:000186">
    <property type="entry name" value="ATP-binding cassette sub-family B member 7, mitochondrial"/>
    <property type="match status" value="1"/>
</dbReference>
<feature type="transmembrane region" description="Helical" evidence="42">
    <location>
        <begin position="185"/>
        <end position="209"/>
    </location>
</feature>
<dbReference type="GO" id="GO:0005774">
    <property type="term" value="C:vacuolar membrane"/>
    <property type="evidence" value="ECO:0007669"/>
    <property type="project" value="TreeGrafter"/>
</dbReference>
<feature type="domain" description="ABC transporter" evidence="43">
    <location>
        <begin position="506"/>
        <end position="740"/>
    </location>
</feature>
<evidence type="ECO:0000256" key="32">
    <source>
        <dbReference type="ARBA" id="ARBA00031413"/>
    </source>
</evidence>
<comment type="catalytic activity">
    <reaction evidence="33">
        <text>heme b(in) + ATP + H2O = heme b(out) + ADP + phosphate + H(+)</text>
        <dbReference type="Rhea" id="RHEA:19261"/>
        <dbReference type="ChEBI" id="CHEBI:15377"/>
        <dbReference type="ChEBI" id="CHEBI:15378"/>
        <dbReference type="ChEBI" id="CHEBI:30616"/>
        <dbReference type="ChEBI" id="CHEBI:43474"/>
        <dbReference type="ChEBI" id="CHEBI:60344"/>
        <dbReference type="ChEBI" id="CHEBI:456216"/>
        <dbReference type="EC" id="7.6.2.5"/>
    </reaction>
    <physiologicalReaction direction="left-to-right" evidence="33">
        <dbReference type="Rhea" id="RHEA:19262"/>
    </physiologicalReaction>
</comment>
<feature type="compositionally biased region" description="Polar residues" evidence="41">
    <location>
        <begin position="808"/>
        <end position="821"/>
    </location>
</feature>
<comment type="catalytic activity">
    <reaction evidence="34">
        <text>coproporphyrinogen III(in) + ATP + H2O = coproporphyrinogen III(out) + ADP + phosphate + H(+)</text>
        <dbReference type="Rhea" id="RHEA:66680"/>
        <dbReference type="ChEBI" id="CHEBI:15377"/>
        <dbReference type="ChEBI" id="CHEBI:15378"/>
        <dbReference type="ChEBI" id="CHEBI:30616"/>
        <dbReference type="ChEBI" id="CHEBI:43474"/>
        <dbReference type="ChEBI" id="CHEBI:57309"/>
        <dbReference type="ChEBI" id="CHEBI:456216"/>
    </reaction>
    <physiologicalReaction direction="left-to-right" evidence="34">
        <dbReference type="Rhea" id="RHEA:66681"/>
    </physiologicalReaction>
</comment>
<feature type="transmembrane region" description="Helical" evidence="42">
    <location>
        <begin position="61"/>
        <end position="81"/>
    </location>
</feature>
<comment type="catalytic activity">
    <reaction evidence="37">
        <text>pheophorbide a(in) + ATP + H2O = pheophorbide a(out) + ADP + phosphate + H(+)</text>
        <dbReference type="Rhea" id="RHEA:61360"/>
        <dbReference type="ChEBI" id="CHEBI:15377"/>
        <dbReference type="ChEBI" id="CHEBI:15378"/>
        <dbReference type="ChEBI" id="CHEBI:30616"/>
        <dbReference type="ChEBI" id="CHEBI:43474"/>
        <dbReference type="ChEBI" id="CHEBI:58687"/>
        <dbReference type="ChEBI" id="CHEBI:456216"/>
    </reaction>
    <physiologicalReaction direction="left-to-right" evidence="37">
        <dbReference type="Rhea" id="RHEA:61361"/>
    </physiologicalReaction>
</comment>
<keyword evidence="24" id="KW-0496">Mitochondrion</keyword>
<keyword evidence="16" id="KW-0547">Nucleotide-binding</keyword>
<dbReference type="GO" id="GO:0005576">
    <property type="term" value="C:extracellular region"/>
    <property type="evidence" value="ECO:0007669"/>
    <property type="project" value="UniProtKB-SubCell"/>
</dbReference>
<evidence type="ECO:0000256" key="25">
    <source>
        <dbReference type="ARBA" id="ARBA00023136"/>
    </source>
</evidence>
<evidence type="ECO:0000256" key="31">
    <source>
        <dbReference type="ARBA" id="ARBA00024439"/>
    </source>
</evidence>
<evidence type="ECO:0000256" key="26">
    <source>
        <dbReference type="ARBA" id="ARBA00023157"/>
    </source>
</evidence>
<evidence type="ECO:0000256" key="13">
    <source>
        <dbReference type="ARBA" id="ARBA00022475"/>
    </source>
</evidence>
<evidence type="ECO:0000256" key="39">
    <source>
        <dbReference type="ARBA" id="ARBA00048636"/>
    </source>
</evidence>
<evidence type="ECO:0000256" key="16">
    <source>
        <dbReference type="ARBA" id="ARBA00022741"/>
    </source>
</evidence>
<comment type="catalytic activity">
    <reaction evidence="39">
        <text>coproporphyrin III(in) + ATP + H2O = coproporphyrin III(out) + ADP + phosphate + H(+)</text>
        <dbReference type="Rhea" id="RHEA:66664"/>
        <dbReference type="ChEBI" id="CHEBI:15377"/>
        <dbReference type="ChEBI" id="CHEBI:15378"/>
        <dbReference type="ChEBI" id="CHEBI:30616"/>
        <dbReference type="ChEBI" id="CHEBI:43474"/>
        <dbReference type="ChEBI" id="CHEBI:131725"/>
        <dbReference type="ChEBI" id="CHEBI:456216"/>
    </reaction>
    <physiologicalReaction direction="left-to-right" evidence="39">
        <dbReference type="Rhea" id="RHEA:66665"/>
    </physiologicalReaction>
</comment>
<dbReference type="InterPro" id="IPR027417">
    <property type="entry name" value="P-loop_NTPase"/>
</dbReference>
<comment type="catalytic activity">
    <reaction evidence="40">
        <text>coproporphyrin I(in) + ATP + H2O = coproporphyrin I(out) + ADP + phosphate + H(+)</text>
        <dbReference type="Rhea" id="RHEA:66768"/>
        <dbReference type="ChEBI" id="CHEBI:15377"/>
        <dbReference type="ChEBI" id="CHEBI:15378"/>
        <dbReference type="ChEBI" id="CHEBI:30616"/>
        <dbReference type="ChEBI" id="CHEBI:43474"/>
        <dbReference type="ChEBI" id="CHEBI:167478"/>
        <dbReference type="ChEBI" id="CHEBI:456216"/>
    </reaction>
    <physiologicalReaction direction="left-to-right" evidence="40">
        <dbReference type="Rhea" id="RHEA:66769"/>
    </physiologicalReaction>
</comment>
<evidence type="ECO:0000256" key="30">
    <source>
        <dbReference type="ARBA" id="ARBA00024385"/>
    </source>
</evidence>
<comment type="catalytic activity">
    <reaction evidence="36">
        <text>protoporphyrin IX(in) + ATP + H2O = protoporphyrin IX(out) + ADP + phosphate + H(+)</text>
        <dbReference type="Rhea" id="RHEA:61336"/>
        <dbReference type="ChEBI" id="CHEBI:15377"/>
        <dbReference type="ChEBI" id="CHEBI:15378"/>
        <dbReference type="ChEBI" id="CHEBI:30616"/>
        <dbReference type="ChEBI" id="CHEBI:43474"/>
        <dbReference type="ChEBI" id="CHEBI:57306"/>
        <dbReference type="ChEBI" id="CHEBI:456216"/>
    </reaction>
    <physiologicalReaction direction="left-to-right" evidence="36">
        <dbReference type="Rhea" id="RHEA:61337"/>
    </physiologicalReaction>
</comment>
<evidence type="ECO:0000256" key="21">
    <source>
        <dbReference type="ARBA" id="ARBA00022967"/>
    </source>
</evidence>
<feature type="transmembrane region" description="Helical" evidence="42">
    <location>
        <begin position="29"/>
        <end position="49"/>
    </location>
</feature>
<dbReference type="GO" id="GO:0000139">
    <property type="term" value="C:Golgi membrane"/>
    <property type="evidence" value="ECO:0007669"/>
    <property type="project" value="UniProtKB-SubCell"/>
</dbReference>
<evidence type="ECO:0000256" key="34">
    <source>
        <dbReference type="ARBA" id="ARBA00047753"/>
    </source>
</evidence>
<dbReference type="GO" id="GO:0031901">
    <property type="term" value="C:early endosome membrane"/>
    <property type="evidence" value="ECO:0007669"/>
    <property type="project" value="UniProtKB-SubCell"/>
</dbReference>
<keyword evidence="20" id="KW-0067">ATP-binding</keyword>
<feature type="region of interest" description="Disordered" evidence="41">
    <location>
        <begin position="769"/>
        <end position="841"/>
    </location>
</feature>
<evidence type="ECO:0000256" key="28">
    <source>
        <dbReference type="ARBA" id="ARBA00024320"/>
    </source>
</evidence>
<comment type="similarity">
    <text evidence="29">Belongs to the ABC transporter superfamily. ABCB family. Heavy Metal importer (TC 3.A.1.210) subfamily.</text>
</comment>
<evidence type="ECO:0000256" key="33">
    <source>
        <dbReference type="ARBA" id="ARBA00047649"/>
    </source>
</evidence>
<dbReference type="GO" id="GO:0032585">
    <property type="term" value="C:multivesicular body membrane"/>
    <property type="evidence" value="ECO:0007669"/>
    <property type="project" value="UniProtKB-SubCell"/>
</dbReference>
<keyword evidence="17" id="KW-0967">Endosome</keyword>
<evidence type="ECO:0000256" key="35">
    <source>
        <dbReference type="ARBA" id="ARBA00047789"/>
    </source>
</evidence>
<dbReference type="PROSITE" id="PS50893">
    <property type="entry name" value="ABC_TRANSPORTER_2"/>
    <property type="match status" value="1"/>
</dbReference>
<evidence type="ECO:0000256" key="41">
    <source>
        <dbReference type="SAM" id="MobiDB-lite"/>
    </source>
</evidence>
<dbReference type="GO" id="GO:0005886">
    <property type="term" value="C:plasma membrane"/>
    <property type="evidence" value="ECO:0007669"/>
    <property type="project" value="UniProtKB-SubCell"/>
</dbReference>
<comment type="subunit">
    <text evidence="11">Homodimer.</text>
</comment>
<dbReference type="InterPro" id="IPR003593">
    <property type="entry name" value="AAA+_ATPase"/>
</dbReference>
<dbReference type="Pfam" id="PF00005">
    <property type="entry name" value="ABC_tran"/>
    <property type="match status" value="1"/>
</dbReference>
<dbReference type="AlphaFoldDB" id="A0A9P6YLS6"/>
<evidence type="ECO:0000313" key="46">
    <source>
        <dbReference type="Proteomes" id="UP000717996"/>
    </source>
</evidence>
<evidence type="ECO:0000256" key="23">
    <source>
        <dbReference type="ARBA" id="ARBA00023034"/>
    </source>
</evidence>
<evidence type="ECO:0000256" key="10">
    <source>
        <dbReference type="ARBA" id="ARBA00004656"/>
    </source>
</evidence>
<sequence length="841" mass="95318">MACLITISFLFDAVVIVLRVVVDSENLPIMLLYYTALSWVAWVVSLVCLMDESHKFSKWYWLQYLFFALAAIAETVIGWFWTMGFYKPEPGTSFNIYDHALLGIFITRYTLELFSFIFSIIQLLYTKRHIPAAEPLLSSQSNYGTIAQDLSTSKQSKKENEGFWNKLTRVLPFIWPHNNFKLQQLVFLCFFLMLLGLVINVFTPLQIGYVVDQFNRDPQTFAWVAVCAYVGFKFLQGSSGLIQALQNYLWIPVGQYTTREISVKLFAHLHSLSLHFHINRKTGEVLRVVDRGTNSIVQLLSQIVFQIFPALANILVAVVVFSIQFSVSFGVIVFVTMALYLYTTITLTEWRTSFRRKMNELDNFARSKAVDSLLNFETVKYYNAESFEVNRYDQAIGEYQKADYKNSASLNVLNLAQNAVITGGLLAGSLLFAYEVSQGRLTAGNFVTFNVYMMQLYTPLHWFGTYYRMIQQNFIDMEKMFDLFDEEETVKDIEDAGELTVTEGHVVFDNVCFSYDQRQTALNNISFSIPKGATVALVGPSGGGKSTILRLLFRFYDPDSGNIYIDGQDIAKVKQTSLRKNIGVVPQDTVLFNDTIMYNIRYGDVNASDEDVQNAAKAAQIHDKILTFPDGYETKVGERGLRLSGGEKQRVAIARTILKNPSIILLDEATSALDTTTERNIQEALAAMTKDRTTLVIAHRLSTIVNADLILVIKDGRVVESGSHEELIQGALANKIEGVYYEMWQKQLDDPTSEALTSAPEDVLVEEPSEILQIPKIQESVQQEAAKSTEGEEEDEEDEKKNEDSRDTQTTPNQKAASNKLQYEKKRREEKNNDKASSNVL</sequence>
<keyword evidence="15 42" id="KW-0812">Transmembrane</keyword>
<comment type="caution">
    <text evidence="45">The sequence shown here is derived from an EMBL/GenBank/DDBJ whole genome shotgun (WGS) entry which is preliminary data.</text>
</comment>
<keyword evidence="14" id="KW-0964">Secreted</keyword>
<dbReference type="SMART" id="SM00382">
    <property type="entry name" value="AAA"/>
    <property type="match status" value="1"/>
</dbReference>
<evidence type="ECO:0000256" key="8">
    <source>
        <dbReference type="ARBA" id="ARBA00004651"/>
    </source>
</evidence>
<evidence type="ECO:0000256" key="14">
    <source>
        <dbReference type="ARBA" id="ARBA00022525"/>
    </source>
</evidence>
<keyword evidence="12" id="KW-0813">Transport</keyword>
<feature type="transmembrane region" description="Helical" evidence="42">
    <location>
        <begin position="101"/>
        <end position="125"/>
    </location>
</feature>
<feature type="compositionally biased region" description="Basic and acidic residues" evidence="41">
    <location>
        <begin position="822"/>
        <end position="834"/>
    </location>
</feature>
<dbReference type="InterPro" id="IPR011527">
    <property type="entry name" value="ABC1_TM_dom"/>
</dbReference>
<dbReference type="Pfam" id="PF16185">
    <property type="entry name" value="MTABC_N"/>
    <property type="match status" value="1"/>
</dbReference>
<evidence type="ECO:0000256" key="12">
    <source>
        <dbReference type="ARBA" id="ARBA00022448"/>
    </source>
</evidence>
<evidence type="ECO:0000256" key="40">
    <source>
        <dbReference type="ARBA" id="ARBA00049398"/>
    </source>
</evidence>
<feature type="transmembrane region" description="Helical" evidence="42">
    <location>
        <begin position="329"/>
        <end position="348"/>
    </location>
</feature>
<feature type="domain" description="ABC transmembrane type-1" evidence="44">
    <location>
        <begin position="187"/>
        <end position="472"/>
    </location>
</feature>
<reference evidence="45" key="1">
    <citation type="journal article" date="2020" name="Microb. Genom.">
        <title>Genetic diversity of clinical and environmental Mucorales isolates obtained from an investigation of mucormycosis cases among solid organ transplant recipients.</title>
        <authorList>
            <person name="Nguyen M.H."/>
            <person name="Kaul D."/>
            <person name="Muto C."/>
            <person name="Cheng S.J."/>
            <person name="Richter R.A."/>
            <person name="Bruno V.M."/>
            <person name="Liu G."/>
            <person name="Beyhan S."/>
            <person name="Sundermann A.J."/>
            <person name="Mounaud S."/>
            <person name="Pasculle A.W."/>
            <person name="Nierman W.C."/>
            <person name="Driscoll E."/>
            <person name="Cumbie R."/>
            <person name="Clancy C.J."/>
            <person name="Dupont C.L."/>
        </authorList>
    </citation>
    <scope>NUCLEOTIDE SEQUENCE</scope>
    <source>
        <strain evidence="45">GL16</strain>
    </source>
</reference>
<dbReference type="EMBL" id="JAANIT010000136">
    <property type="protein sequence ID" value="KAG1551614.1"/>
    <property type="molecule type" value="Genomic_DNA"/>
</dbReference>
<feature type="transmembrane region" description="Helical" evidence="42">
    <location>
        <begin position="303"/>
        <end position="323"/>
    </location>
</feature>
<evidence type="ECO:0000256" key="2">
    <source>
        <dbReference type="ARBA" id="ARBA00004333"/>
    </source>
</evidence>
<evidence type="ECO:0000256" key="5">
    <source>
        <dbReference type="ARBA" id="ARBA00004414"/>
    </source>
</evidence>
<evidence type="ECO:0000256" key="38">
    <source>
        <dbReference type="ARBA" id="ARBA00048510"/>
    </source>
</evidence>
<evidence type="ECO:0000259" key="44">
    <source>
        <dbReference type="PROSITE" id="PS50929"/>
    </source>
</evidence>
<dbReference type="InterPro" id="IPR036640">
    <property type="entry name" value="ABC1_TM_sf"/>
</dbReference>
<dbReference type="GO" id="GO:0005524">
    <property type="term" value="F:ATP binding"/>
    <property type="evidence" value="ECO:0007669"/>
    <property type="project" value="UniProtKB-KW"/>
</dbReference>
<evidence type="ECO:0000256" key="17">
    <source>
        <dbReference type="ARBA" id="ARBA00022753"/>
    </source>
</evidence>
<evidence type="ECO:0000313" key="45">
    <source>
        <dbReference type="EMBL" id="KAG1551614.1"/>
    </source>
</evidence>
<evidence type="ECO:0000259" key="43">
    <source>
        <dbReference type="PROSITE" id="PS50893"/>
    </source>
</evidence>
<keyword evidence="26" id="KW-1015">Disulfide bond</keyword>
<dbReference type="Pfam" id="PF00664">
    <property type="entry name" value="ABC_membrane"/>
    <property type="match status" value="1"/>
</dbReference>
<evidence type="ECO:0000256" key="29">
    <source>
        <dbReference type="ARBA" id="ARBA00024363"/>
    </source>
</evidence>
<dbReference type="GO" id="GO:0015439">
    <property type="term" value="F:ABC-type heme transporter activity"/>
    <property type="evidence" value="ECO:0007669"/>
    <property type="project" value="UniProtKB-EC"/>
</dbReference>
<keyword evidence="13" id="KW-1003">Cell membrane</keyword>
<accession>A0A9P6YLS6</accession>
<dbReference type="PANTHER" id="PTHR24221">
    <property type="entry name" value="ATP-BINDING CASSETTE SUB-FAMILY B"/>
    <property type="match status" value="1"/>
</dbReference>
<keyword evidence="18" id="KW-1000">Mitochondrion outer membrane</keyword>
<evidence type="ECO:0000256" key="24">
    <source>
        <dbReference type="ARBA" id="ARBA00023128"/>
    </source>
</evidence>
<keyword evidence="22 42" id="KW-1133">Transmembrane helix</keyword>
<keyword evidence="21" id="KW-1278">Translocase</keyword>
<dbReference type="Proteomes" id="UP000717996">
    <property type="component" value="Unassembled WGS sequence"/>
</dbReference>